<dbReference type="AlphaFoldDB" id="A0A6A4GXS9"/>
<dbReference type="EMBL" id="ML769653">
    <property type="protein sequence ID" value="KAE9390568.1"/>
    <property type="molecule type" value="Genomic_DNA"/>
</dbReference>
<feature type="compositionally biased region" description="Basic and acidic residues" evidence="1">
    <location>
        <begin position="157"/>
        <end position="167"/>
    </location>
</feature>
<feature type="compositionally biased region" description="Low complexity" evidence="1">
    <location>
        <begin position="113"/>
        <end position="127"/>
    </location>
</feature>
<keyword evidence="4" id="KW-1185">Reference proteome</keyword>
<reference evidence="3" key="1">
    <citation type="journal article" date="2019" name="Environ. Microbiol.">
        <title>Fungal ecological strategies reflected in gene transcription - a case study of two litter decomposers.</title>
        <authorList>
            <person name="Barbi F."/>
            <person name="Kohler A."/>
            <person name="Barry K."/>
            <person name="Baskaran P."/>
            <person name="Daum C."/>
            <person name="Fauchery L."/>
            <person name="Ihrmark K."/>
            <person name="Kuo A."/>
            <person name="LaButti K."/>
            <person name="Lipzen A."/>
            <person name="Morin E."/>
            <person name="Grigoriev I.V."/>
            <person name="Henrissat B."/>
            <person name="Lindahl B."/>
            <person name="Martin F."/>
        </authorList>
    </citation>
    <scope>NUCLEOTIDE SEQUENCE</scope>
    <source>
        <strain evidence="3">JB14</strain>
    </source>
</reference>
<gene>
    <name evidence="3" type="ORF">BT96DRAFT_341413</name>
</gene>
<protein>
    <submittedName>
        <fullName evidence="3">Uncharacterized protein</fullName>
    </submittedName>
</protein>
<feature type="signal peptide" evidence="2">
    <location>
        <begin position="1"/>
        <end position="26"/>
    </location>
</feature>
<evidence type="ECO:0000256" key="2">
    <source>
        <dbReference type="SAM" id="SignalP"/>
    </source>
</evidence>
<organism evidence="3 4">
    <name type="scientific">Gymnopus androsaceus JB14</name>
    <dbReference type="NCBI Taxonomy" id="1447944"/>
    <lineage>
        <taxon>Eukaryota</taxon>
        <taxon>Fungi</taxon>
        <taxon>Dikarya</taxon>
        <taxon>Basidiomycota</taxon>
        <taxon>Agaricomycotina</taxon>
        <taxon>Agaricomycetes</taxon>
        <taxon>Agaricomycetidae</taxon>
        <taxon>Agaricales</taxon>
        <taxon>Marasmiineae</taxon>
        <taxon>Omphalotaceae</taxon>
        <taxon>Gymnopus</taxon>
    </lineage>
</organism>
<accession>A0A6A4GXS9</accession>
<evidence type="ECO:0000313" key="3">
    <source>
        <dbReference type="EMBL" id="KAE9390568.1"/>
    </source>
</evidence>
<name>A0A6A4GXS9_9AGAR</name>
<proteinExistence type="predicted"/>
<keyword evidence="2" id="KW-0732">Signal</keyword>
<evidence type="ECO:0000256" key="1">
    <source>
        <dbReference type="SAM" id="MobiDB-lite"/>
    </source>
</evidence>
<dbReference type="Proteomes" id="UP000799118">
    <property type="component" value="Unassembled WGS sequence"/>
</dbReference>
<sequence>MVKVGNLNALIAIFFVMTRDPLLVIAREYMGTSQRHVDIERSNHPPRRRMLILLLDSVVKHTLQHTRDSVGQCDAASVLPQVRAGFYSEARMILPPPGARTSIASDGPKLKETSPSTGTSDSDTFFPLTPPPRDSDDKCGPVRTLPYPISNRSPGVRYKERAPGVVG</sequence>
<feature type="region of interest" description="Disordered" evidence="1">
    <location>
        <begin position="97"/>
        <end position="167"/>
    </location>
</feature>
<feature type="chain" id="PRO_5025337127" evidence="2">
    <location>
        <begin position="27"/>
        <end position="167"/>
    </location>
</feature>
<evidence type="ECO:0000313" key="4">
    <source>
        <dbReference type="Proteomes" id="UP000799118"/>
    </source>
</evidence>